<organism evidence="2 3">
    <name type="scientific">Colocasia esculenta</name>
    <name type="common">Wild taro</name>
    <name type="synonym">Arum esculentum</name>
    <dbReference type="NCBI Taxonomy" id="4460"/>
    <lineage>
        <taxon>Eukaryota</taxon>
        <taxon>Viridiplantae</taxon>
        <taxon>Streptophyta</taxon>
        <taxon>Embryophyta</taxon>
        <taxon>Tracheophyta</taxon>
        <taxon>Spermatophyta</taxon>
        <taxon>Magnoliopsida</taxon>
        <taxon>Liliopsida</taxon>
        <taxon>Araceae</taxon>
        <taxon>Aroideae</taxon>
        <taxon>Colocasieae</taxon>
        <taxon>Colocasia</taxon>
    </lineage>
</organism>
<evidence type="ECO:0000313" key="2">
    <source>
        <dbReference type="EMBL" id="MQL74182.1"/>
    </source>
</evidence>
<dbReference type="EMBL" id="NMUH01000195">
    <property type="protein sequence ID" value="MQL74182.1"/>
    <property type="molecule type" value="Genomic_DNA"/>
</dbReference>
<protein>
    <submittedName>
        <fullName evidence="2">Uncharacterized protein</fullName>
    </submittedName>
</protein>
<dbReference type="Proteomes" id="UP000652761">
    <property type="component" value="Unassembled WGS sequence"/>
</dbReference>
<keyword evidence="3" id="KW-1185">Reference proteome</keyword>
<dbReference type="AlphaFoldDB" id="A0A843TNZ9"/>
<feature type="compositionally biased region" description="Basic and acidic residues" evidence="1">
    <location>
        <begin position="22"/>
        <end position="36"/>
    </location>
</feature>
<sequence length="115" mass="13081">MKVQMADECPVGTLTEVREKVRKSAEALKRVPEKNSVRGKRRKTTGESEREFEREFLVAGEQEIVHTKPFFFPVVSATTCTDGHLEVDQRRRPCECDGPKGRVLRSCRDSTPVAF</sequence>
<comment type="caution">
    <text evidence="2">The sequence shown here is derived from an EMBL/GenBank/DDBJ whole genome shotgun (WGS) entry which is preliminary data.</text>
</comment>
<reference evidence="2" key="1">
    <citation type="submission" date="2017-07" db="EMBL/GenBank/DDBJ databases">
        <title>Taro Niue Genome Assembly and Annotation.</title>
        <authorList>
            <person name="Atibalentja N."/>
            <person name="Keating K."/>
            <person name="Fields C.J."/>
        </authorList>
    </citation>
    <scope>NUCLEOTIDE SEQUENCE</scope>
    <source>
        <strain evidence="2">Niue_2</strain>
        <tissue evidence="2">Leaf</tissue>
    </source>
</reference>
<proteinExistence type="predicted"/>
<gene>
    <name evidence="2" type="ORF">Taro_006520</name>
</gene>
<accession>A0A843TNZ9</accession>
<evidence type="ECO:0000256" key="1">
    <source>
        <dbReference type="SAM" id="MobiDB-lite"/>
    </source>
</evidence>
<evidence type="ECO:0000313" key="3">
    <source>
        <dbReference type="Proteomes" id="UP000652761"/>
    </source>
</evidence>
<feature type="region of interest" description="Disordered" evidence="1">
    <location>
        <begin position="22"/>
        <end position="50"/>
    </location>
</feature>
<name>A0A843TNZ9_COLES</name>